<gene>
    <name evidence="1" type="ORF">DWW57_02285</name>
</gene>
<organism evidence="1 2">
    <name type="scientific">Odoribacter splanchnicus</name>
    <dbReference type="NCBI Taxonomy" id="28118"/>
    <lineage>
        <taxon>Bacteria</taxon>
        <taxon>Pseudomonadati</taxon>
        <taxon>Bacteroidota</taxon>
        <taxon>Bacteroidia</taxon>
        <taxon>Bacteroidales</taxon>
        <taxon>Odoribacteraceae</taxon>
        <taxon>Odoribacter</taxon>
    </lineage>
</organism>
<accession>A0A412TYC8</accession>
<sequence>MKDFKVLFVLFVLFCSQGVWAQKWEAPNWKNFSYPVIDFKDKAAGTKGAQIYRRIVPEPEAFIQQHALWVAQTLYWSATDSMPGVEKIEYNLEDTDGISAKGGQPPVVNIFYSSRWVEKSEDSQGDDKVLYETRGVLYHELTHAYQLEPQGIGGYKPGTEFWVFIEGMADAVRYHNGFFPVDSRKPGGHWMDGYRTTGFFLEWLTGKDPDFLRKFNKSVLEIVPWSFDKAMKHIFGEQVTTDSLWEEYQAFLKK</sequence>
<dbReference type="EMBL" id="QRYC01000002">
    <property type="protein sequence ID" value="RGU58670.1"/>
    <property type="molecule type" value="Genomic_DNA"/>
</dbReference>
<dbReference type="PANTHER" id="PTHR33321">
    <property type="match status" value="1"/>
</dbReference>
<evidence type="ECO:0000313" key="2">
    <source>
        <dbReference type="Proteomes" id="UP000284243"/>
    </source>
</evidence>
<proteinExistence type="predicted"/>
<protein>
    <submittedName>
        <fullName evidence="1">Secretion protein</fullName>
    </submittedName>
</protein>
<name>A0A412TYC8_9BACT</name>
<dbReference type="Pfam" id="PF04450">
    <property type="entry name" value="BSP"/>
    <property type="match status" value="1"/>
</dbReference>
<dbReference type="PANTHER" id="PTHR33321:SF12">
    <property type="entry name" value="PLANT BASIC SECRETORY PROTEIN (BSP) FAMILY PROTEIN"/>
    <property type="match status" value="1"/>
</dbReference>
<comment type="caution">
    <text evidence="1">The sequence shown here is derived from an EMBL/GenBank/DDBJ whole genome shotgun (WGS) entry which is preliminary data.</text>
</comment>
<evidence type="ECO:0000313" key="1">
    <source>
        <dbReference type="EMBL" id="RGU58670.1"/>
    </source>
</evidence>
<dbReference type="Proteomes" id="UP000284243">
    <property type="component" value="Unassembled WGS sequence"/>
</dbReference>
<dbReference type="InterPro" id="IPR007541">
    <property type="entry name" value="Uncharacterised_BSP"/>
</dbReference>
<dbReference type="AlphaFoldDB" id="A0A412TYC8"/>
<dbReference type="RefSeq" id="WP_046404895.1">
    <property type="nucleotide sequence ID" value="NZ_JABWDG010000008.1"/>
</dbReference>
<reference evidence="1 2" key="1">
    <citation type="submission" date="2018-08" db="EMBL/GenBank/DDBJ databases">
        <title>A genome reference for cultivated species of the human gut microbiota.</title>
        <authorList>
            <person name="Zou Y."/>
            <person name="Xue W."/>
            <person name="Luo G."/>
        </authorList>
    </citation>
    <scope>NUCLEOTIDE SEQUENCE [LARGE SCALE GENOMIC DNA]</scope>
    <source>
        <strain evidence="1 2">AF16-14</strain>
    </source>
</reference>